<name>A0ABV7JBR7_9GAMM</name>
<organism evidence="1 2">
    <name type="scientific">Marinicella sediminis</name>
    <dbReference type="NCBI Taxonomy" id="1792834"/>
    <lineage>
        <taxon>Bacteria</taxon>
        <taxon>Pseudomonadati</taxon>
        <taxon>Pseudomonadota</taxon>
        <taxon>Gammaproteobacteria</taxon>
        <taxon>Lysobacterales</taxon>
        <taxon>Marinicellaceae</taxon>
        <taxon>Marinicella</taxon>
    </lineage>
</organism>
<protein>
    <recommendedName>
        <fullName evidence="3">Lipoprotein</fullName>
    </recommendedName>
</protein>
<dbReference type="RefSeq" id="WP_157892714.1">
    <property type="nucleotide sequence ID" value="NZ_JBHRTS010000005.1"/>
</dbReference>
<evidence type="ECO:0000313" key="2">
    <source>
        <dbReference type="Proteomes" id="UP001595533"/>
    </source>
</evidence>
<gene>
    <name evidence="1" type="ORF">ACFODZ_10150</name>
</gene>
<evidence type="ECO:0008006" key="3">
    <source>
        <dbReference type="Google" id="ProtNLM"/>
    </source>
</evidence>
<reference evidence="2" key="1">
    <citation type="journal article" date="2019" name="Int. J. Syst. Evol. Microbiol.">
        <title>The Global Catalogue of Microorganisms (GCM) 10K type strain sequencing project: providing services to taxonomists for standard genome sequencing and annotation.</title>
        <authorList>
            <consortium name="The Broad Institute Genomics Platform"/>
            <consortium name="The Broad Institute Genome Sequencing Center for Infectious Disease"/>
            <person name="Wu L."/>
            <person name="Ma J."/>
        </authorList>
    </citation>
    <scope>NUCLEOTIDE SEQUENCE [LARGE SCALE GENOMIC DNA]</scope>
    <source>
        <strain evidence="2">KCTC 42953</strain>
    </source>
</reference>
<proteinExistence type="predicted"/>
<comment type="caution">
    <text evidence="1">The sequence shown here is derived from an EMBL/GenBank/DDBJ whole genome shotgun (WGS) entry which is preliminary data.</text>
</comment>
<dbReference type="EMBL" id="JBHRTS010000005">
    <property type="protein sequence ID" value="MFC3194597.1"/>
    <property type="molecule type" value="Genomic_DNA"/>
</dbReference>
<keyword evidence="2" id="KW-1185">Reference proteome</keyword>
<dbReference type="Proteomes" id="UP001595533">
    <property type="component" value="Unassembled WGS sequence"/>
</dbReference>
<evidence type="ECO:0000313" key="1">
    <source>
        <dbReference type="EMBL" id="MFC3194597.1"/>
    </source>
</evidence>
<accession>A0ABV7JBR7</accession>
<dbReference type="PROSITE" id="PS51257">
    <property type="entry name" value="PROKAR_LIPOPROTEIN"/>
    <property type="match status" value="1"/>
</dbReference>
<sequence length="102" mass="10920">MKNLMIWTALMLLTACSEAPKDNNNQPENNPKANRFEVAAQEKIKAANAGMTNAQAACVVGKLTGDGTFGVGEINQMKTTEQGLSGNSRLTTAYQQALKDCQ</sequence>